<evidence type="ECO:0000256" key="4">
    <source>
        <dbReference type="ARBA" id="ARBA00022630"/>
    </source>
</evidence>
<evidence type="ECO:0000256" key="3">
    <source>
        <dbReference type="ARBA" id="ARBA00022448"/>
    </source>
</evidence>
<dbReference type="InterPro" id="IPR050619">
    <property type="entry name" value="Flavodoxin"/>
</dbReference>
<protein>
    <recommendedName>
        <fullName evidence="7">Flavodoxin</fullName>
    </recommendedName>
</protein>
<keyword evidence="3 7" id="KW-0813">Transport</keyword>
<dbReference type="NCBIfam" id="TIGR01752">
    <property type="entry name" value="flav_long"/>
    <property type="match status" value="1"/>
</dbReference>
<proteinExistence type="inferred from homology"/>
<dbReference type="Pfam" id="PF00258">
    <property type="entry name" value="Flavodoxin_1"/>
    <property type="match status" value="1"/>
</dbReference>
<evidence type="ECO:0000256" key="2">
    <source>
        <dbReference type="ARBA" id="ARBA00005267"/>
    </source>
</evidence>
<comment type="cofactor">
    <cofactor evidence="1 7">
        <name>FMN</name>
        <dbReference type="ChEBI" id="CHEBI:58210"/>
    </cofactor>
</comment>
<dbReference type="Gene3D" id="3.40.50.360">
    <property type="match status" value="1"/>
</dbReference>
<gene>
    <name evidence="9" type="primary">isiB</name>
    <name evidence="9" type="ORF">KL86DYS2_11571</name>
</gene>
<evidence type="ECO:0000256" key="5">
    <source>
        <dbReference type="ARBA" id="ARBA00022643"/>
    </source>
</evidence>
<reference evidence="9" key="1">
    <citation type="submission" date="2016-04" db="EMBL/GenBank/DDBJ databases">
        <authorList>
            <person name="Evans L.H."/>
            <person name="Alamgir A."/>
            <person name="Owens N."/>
            <person name="Weber N.D."/>
            <person name="Virtaneva K."/>
            <person name="Barbian K."/>
            <person name="Babar A."/>
            <person name="Rosenke K."/>
        </authorList>
    </citation>
    <scope>NUCLEOTIDE SEQUENCE</scope>
    <source>
        <strain evidence="9">86-2</strain>
    </source>
</reference>
<keyword evidence="4 7" id="KW-0285">Flavoprotein</keyword>
<dbReference type="SUPFAM" id="SSF52218">
    <property type="entry name" value="Flavoproteins"/>
    <property type="match status" value="1"/>
</dbReference>
<organism evidence="9">
    <name type="scientific">uncultured Dysgonomonas sp</name>
    <dbReference type="NCBI Taxonomy" id="206096"/>
    <lineage>
        <taxon>Bacteria</taxon>
        <taxon>Pseudomonadati</taxon>
        <taxon>Bacteroidota</taxon>
        <taxon>Bacteroidia</taxon>
        <taxon>Bacteroidales</taxon>
        <taxon>Dysgonomonadaceae</taxon>
        <taxon>Dysgonomonas</taxon>
        <taxon>environmental samples</taxon>
    </lineage>
</organism>
<comment type="function">
    <text evidence="7">Low-potential electron donor to a number of redox enzymes.</text>
</comment>
<comment type="similarity">
    <text evidence="2 7">Belongs to the flavodoxin family.</text>
</comment>
<evidence type="ECO:0000256" key="1">
    <source>
        <dbReference type="ARBA" id="ARBA00001917"/>
    </source>
</evidence>
<dbReference type="PIRSF" id="PIRSF038996">
    <property type="entry name" value="FldA"/>
    <property type="match status" value="1"/>
</dbReference>
<evidence type="ECO:0000256" key="6">
    <source>
        <dbReference type="ARBA" id="ARBA00022982"/>
    </source>
</evidence>
<dbReference type="RefSeq" id="WP_296948917.1">
    <property type="nucleotide sequence ID" value="NZ_LT599021.1"/>
</dbReference>
<dbReference type="PANTHER" id="PTHR42809">
    <property type="entry name" value="FLAVODOXIN 2"/>
    <property type="match status" value="1"/>
</dbReference>
<keyword evidence="6 7" id="KW-0249">Electron transport</keyword>
<dbReference type="EMBL" id="FLUL01000001">
    <property type="protein sequence ID" value="SBV99075.1"/>
    <property type="molecule type" value="Genomic_DNA"/>
</dbReference>
<dbReference type="GO" id="GO:0009055">
    <property type="term" value="F:electron transfer activity"/>
    <property type="evidence" value="ECO:0007669"/>
    <property type="project" value="UniProtKB-UniRule"/>
</dbReference>
<evidence type="ECO:0000256" key="7">
    <source>
        <dbReference type="PIRNR" id="PIRNR038996"/>
    </source>
</evidence>
<dbReference type="InterPro" id="IPR029039">
    <property type="entry name" value="Flavoprotein-like_sf"/>
</dbReference>
<sequence>MKKIGLFYGTTTTKTASIAKKIKEAFGSENIDLVSVEDAWKKDFESYDNIIVGVATWFDGELPNHWDEVRPELEALNLKGKKVAIFGLGDQVRYPENFVDGIGILAETFESVGAKIVGFTSIDGYNFEMSRAIRDHKFVGLAIDKENQSKLTNDRIKNWVEQLKKEFD</sequence>
<accession>A0A212JIH2</accession>
<dbReference type="NCBIfam" id="NF006739">
    <property type="entry name" value="PRK09267.1-5"/>
    <property type="match status" value="1"/>
</dbReference>
<name>A0A212JIH2_9BACT</name>
<dbReference type="AlphaFoldDB" id="A0A212JIH2"/>
<dbReference type="GO" id="GO:0010181">
    <property type="term" value="F:FMN binding"/>
    <property type="evidence" value="ECO:0007669"/>
    <property type="project" value="UniProtKB-UniRule"/>
</dbReference>
<dbReference type="PANTHER" id="PTHR42809:SF1">
    <property type="entry name" value="FLAVODOXIN 1"/>
    <property type="match status" value="1"/>
</dbReference>
<evidence type="ECO:0000313" key="9">
    <source>
        <dbReference type="EMBL" id="SBV99075.1"/>
    </source>
</evidence>
<feature type="domain" description="Flavodoxin-like" evidence="8">
    <location>
        <begin position="4"/>
        <end position="164"/>
    </location>
</feature>
<dbReference type="InterPro" id="IPR008254">
    <property type="entry name" value="Flavodoxin/NO_synth"/>
</dbReference>
<dbReference type="PROSITE" id="PS50902">
    <property type="entry name" value="FLAVODOXIN_LIKE"/>
    <property type="match status" value="1"/>
</dbReference>
<keyword evidence="5 7" id="KW-0288">FMN</keyword>
<dbReference type="InterPro" id="IPR010086">
    <property type="entry name" value="Flavodoxin_lc"/>
</dbReference>
<evidence type="ECO:0000259" key="8">
    <source>
        <dbReference type="PROSITE" id="PS50902"/>
    </source>
</evidence>